<sequence>MLPPDTAERDSSPDSDVASPDDDALSSRLHLPPHSLVSADQAYEGDTPNVLADHLFLRPQPPSRTSSWHSILNHHAVPPSPPPTPPRSTSHHHQPAHSKSKSRTRNLKWYRRPSPIWFFPGTFLLAMSGGMIISPKLEIYTQLICRAMPVEKSHVSLPPPVLDAQPVSAINPVAGAPISTKPDFNSTTSHARNDRLFFEWSASPAPVLGVDHDRDGHLDLDSAQATTNGDSWSLQCQKSSAVQAAVAQLALVLALMMGVLSALTTGWWGAFSDRRGRKPVLLLALCGTVMMDSVFLLVVNFHSTLSYNFLFVGPFLDGVVGGWADYQQQTHV</sequence>
<accession>A0A0P9H0R2</accession>
<feature type="compositionally biased region" description="Basic residues" evidence="5">
    <location>
        <begin position="89"/>
        <end position="105"/>
    </location>
</feature>
<reference evidence="7 8" key="1">
    <citation type="journal article" date="2015" name="Front. Microbiol.">
        <title>Genome sequence of the plant growth promoting endophytic yeast Rhodotorula graminis WP1.</title>
        <authorList>
            <person name="Firrincieli A."/>
            <person name="Otillar R."/>
            <person name="Salamov A."/>
            <person name="Schmutz J."/>
            <person name="Khan Z."/>
            <person name="Redman R.S."/>
            <person name="Fleck N.D."/>
            <person name="Lindquist E."/>
            <person name="Grigoriev I.V."/>
            <person name="Doty S.L."/>
        </authorList>
    </citation>
    <scope>NUCLEOTIDE SEQUENCE [LARGE SCALE GENOMIC DNA]</scope>
    <source>
        <strain evidence="7 8">WP1</strain>
    </source>
</reference>
<protein>
    <recommendedName>
        <fullName evidence="9">Major facilitator superfamily (MFS) profile domain-containing protein</fullName>
    </recommendedName>
</protein>
<keyword evidence="2 6" id="KW-0812">Transmembrane</keyword>
<dbReference type="PANTHER" id="PTHR23507">
    <property type="entry name" value="ZGC:174356"/>
    <property type="match status" value="1"/>
</dbReference>
<evidence type="ECO:0000256" key="3">
    <source>
        <dbReference type="ARBA" id="ARBA00022989"/>
    </source>
</evidence>
<evidence type="ECO:0000256" key="6">
    <source>
        <dbReference type="SAM" id="Phobius"/>
    </source>
</evidence>
<evidence type="ECO:0000256" key="5">
    <source>
        <dbReference type="SAM" id="MobiDB-lite"/>
    </source>
</evidence>
<keyword evidence="4 6" id="KW-0472">Membrane</keyword>
<feature type="compositionally biased region" description="Low complexity" evidence="5">
    <location>
        <begin position="26"/>
        <end position="38"/>
    </location>
</feature>
<evidence type="ECO:0000313" key="7">
    <source>
        <dbReference type="EMBL" id="KPV73452.1"/>
    </source>
</evidence>
<evidence type="ECO:0008006" key="9">
    <source>
        <dbReference type="Google" id="ProtNLM"/>
    </source>
</evidence>
<feature type="transmembrane region" description="Helical" evidence="6">
    <location>
        <begin position="245"/>
        <end position="268"/>
    </location>
</feature>
<dbReference type="SUPFAM" id="SSF103473">
    <property type="entry name" value="MFS general substrate transporter"/>
    <property type="match status" value="1"/>
</dbReference>
<feature type="region of interest" description="Disordered" evidence="5">
    <location>
        <begin position="1"/>
        <end position="44"/>
    </location>
</feature>
<dbReference type="OrthoDB" id="3026777at2759"/>
<feature type="transmembrane region" description="Helical" evidence="6">
    <location>
        <begin position="115"/>
        <end position="133"/>
    </location>
</feature>
<name>A0A0P9H0R2_RHOGW</name>
<evidence type="ECO:0000256" key="1">
    <source>
        <dbReference type="ARBA" id="ARBA00004141"/>
    </source>
</evidence>
<dbReference type="PANTHER" id="PTHR23507:SF1">
    <property type="entry name" value="FI18259P1-RELATED"/>
    <property type="match status" value="1"/>
</dbReference>
<evidence type="ECO:0000256" key="2">
    <source>
        <dbReference type="ARBA" id="ARBA00022692"/>
    </source>
</evidence>
<dbReference type="AlphaFoldDB" id="A0A0P9H0R2"/>
<dbReference type="Gene3D" id="1.20.1250.20">
    <property type="entry name" value="MFS general substrate transporter like domains"/>
    <property type="match status" value="1"/>
</dbReference>
<feature type="compositionally biased region" description="Basic and acidic residues" evidence="5">
    <location>
        <begin position="1"/>
        <end position="12"/>
    </location>
</feature>
<feature type="region of interest" description="Disordered" evidence="5">
    <location>
        <begin position="66"/>
        <end position="105"/>
    </location>
</feature>
<dbReference type="EMBL" id="KQ474083">
    <property type="protein sequence ID" value="KPV73452.1"/>
    <property type="molecule type" value="Genomic_DNA"/>
</dbReference>
<dbReference type="GeneID" id="28975153"/>
<proteinExistence type="predicted"/>
<evidence type="ECO:0000313" key="8">
    <source>
        <dbReference type="Proteomes" id="UP000053890"/>
    </source>
</evidence>
<comment type="subcellular location">
    <subcellularLocation>
        <location evidence="1">Membrane</location>
        <topology evidence="1">Multi-pass membrane protein</topology>
    </subcellularLocation>
</comment>
<dbReference type="RefSeq" id="XP_018269501.1">
    <property type="nucleotide sequence ID" value="XM_018414705.1"/>
</dbReference>
<keyword evidence="8" id="KW-1185">Reference proteome</keyword>
<organism evidence="7 8">
    <name type="scientific">Rhodotorula graminis (strain WP1)</name>
    <dbReference type="NCBI Taxonomy" id="578459"/>
    <lineage>
        <taxon>Eukaryota</taxon>
        <taxon>Fungi</taxon>
        <taxon>Dikarya</taxon>
        <taxon>Basidiomycota</taxon>
        <taxon>Pucciniomycotina</taxon>
        <taxon>Microbotryomycetes</taxon>
        <taxon>Sporidiobolales</taxon>
        <taxon>Sporidiobolaceae</taxon>
        <taxon>Rhodotorula</taxon>
    </lineage>
</organism>
<keyword evidence="3 6" id="KW-1133">Transmembrane helix</keyword>
<dbReference type="GO" id="GO:0016020">
    <property type="term" value="C:membrane"/>
    <property type="evidence" value="ECO:0007669"/>
    <property type="project" value="UniProtKB-SubCell"/>
</dbReference>
<evidence type="ECO:0000256" key="4">
    <source>
        <dbReference type="ARBA" id="ARBA00023136"/>
    </source>
</evidence>
<dbReference type="GO" id="GO:0022857">
    <property type="term" value="F:transmembrane transporter activity"/>
    <property type="evidence" value="ECO:0007669"/>
    <property type="project" value="TreeGrafter"/>
</dbReference>
<gene>
    <name evidence="7" type="ORF">RHOBADRAFT_46027</name>
</gene>
<dbReference type="Proteomes" id="UP000053890">
    <property type="component" value="Unassembled WGS sequence"/>
</dbReference>
<feature type="transmembrane region" description="Helical" evidence="6">
    <location>
        <begin position="280"/>
        <end position="299"/>
    </location>
</feature>
<dbReference type="InterPro" id="IPR036259">
    <property type="entry name" value="MFS_trans_sf"/>
</dbReference>